<dbReference type="SUPFAM" id="SSF109998">
    <property type="entry name" value="Triger factor/SurA peptide-binding domain-like"/>
    <property type="match status" value="1"/>
</dbReference>
<feature type="domain" description="Trigger factor C-terminal" evidence="11">
    <location>
        <begin position="185"/>
        <end position="325"/>
    </location>
</feature>
<accession>A0A1G2ME63</accession>
<dbReference type="InterPro" id="IPR008880">
    <property type="entry name" value="Trigger_fac_C"/>
</dbReference>
<dbReference type="Pfam" id="PF05698">
    <property type="entry name" value="Trigger_C"/>
    <property type="match status" value="1"/>
</dbReference>
<dbReference type="InterPro" id="IPR005215">
    <property type="entry name" value="Trig_fac"/>
</dbReference>
<dbReference type="InterPro" id="IPR037041">
    <property type="entry name" value="Trigger_fac_C_sf"/>
</dbReference>
<dbReference type="PANTHER" id="PTHR30560">
    <property type="entry name" value="TRIGGER FACTOR CHAPERONE AND PEPTIDYL-PROLYL CIS/TRANS ISOMERASE"/>
    <property type="match status" value="1"/>
</dbReference>
<dbReference type="GO" id="GO:0005737">
    <property type="term" value="C:cytoplasm"/>
    <property type="evidence" value="ECO:0007669"/>
    <property type="project" value="UniProtKB-SubCell"/>
</dbReference>
<comment type="caution">
    <text evidence="12">The sequence shown here is derived from an EMBL/GenBank/DDBJ whole genome shotgun (WGS) entry which is preliminary data.</text>
</comment>
<evidence type="ECO:0000313" key="12">
    <source>
        <dbReference type="EMBL" id="OHA22103.1"/>
    </source>
</evidence>
<dbReference type="Proteomes" id="UP000176493">
    <property type="component" value="Unassembled WGS sequence"/>
</dbReference>
<dbReference type="GO" id="GO:0051083">
    <property type="term" value="P:'de novo' cotranslational protein folding"/>
    <property type="evidence" value="ECO:0007669"/>
    <property type="project" value="TreeGrafter"/>
</dbReference>
<gene>
    <name evidence="12" type="ORF">A2W52_01600</name>
</gene>
<evidence type="ECO:0000256" key="7">
    <source>
        <dbReference type="ARBA" id="ARBA00023186"/>
    </source>
</evidence>
<dbReference type="EMBL" id="MHRJ01000032">
    <property type="protein sequence ID" value="OHA22103.1"/>
    <property type="molecule type" value="Genomic_DNA"/>
</dbReference>
<keyword evidence="6" id="KW-0697">Rotamase</keyword>
<evidence type="ECO:0000256" key="6">
    <source>
        <dbReference type="ARBA" id="ARBA00023110"/>
    </source>
</evidence>
<keyword evidence="7" id="KW-0143">Chaperone</keyword>
<evidence type="ECO:0000256" key="2">
    <source>
        <dbReference type="ARBA" id="ARBA00004496"/>
    </source>
</evidence>
<protein>
    <recommendedName>
        <fullName evidence="5">Trigger factor</fullName>
        <ecNumber evidence="4">5.2.1.8</ecNumber>
    </recommendedName>
    <alternativeName>
        <fullName evidence="9">PPIase</fullName>
    </alternativeName>
</protein>
<dbReference type="InterPro" id="IPR027304">
    <property type="entry name" value="Trigger_fact/SurA_dom_sf"/>
</dbReference>
<evidence type="ECO:0000259" key="10">
    <source>
        <dbReference type="Pfam" id="PF05697"/>
    </source>
</evidence>
<organism evidence="12 13">
    <name type="scientific">Candidatus Taylorbacteria bacterium RIFCSPHIGHO2_02_49_25</name>
    <dbReference type="NCBI Taxonomy" id="1802305"/>
    <lineage>
        <taxon>Bacteria</taxon>
        <taxon>Candidatus Tayloriibacteriota</taxon>
    </lineage>
</organism>
<dbReference type="EC" id="5.2.1.8" evidence="4"/>
<evidence type="ECO:0000259" key="11">
    <source>
        <dbReference type="Pfam" id="PF05698"/>
    </source>
</evidence>
<sequence length="340" mass="38907">MNYTVIEKKSLPRSEFFLSLELTAEYVDIHLRQVLERLKKDTELPGFRKGFVPEKIIKGRVGEMTLWEEAATKALSTALGEIFFAEKLDVVGQPRVEATMLAPANPAKFNITLSLFPNLELPDYKKIAAEHTGKKLEHPEIEEVEIDEVVAEILKQYKDANKAASGEKELPLTDEIVKKFGNFGSVADFREKVKQGLSLRKEELNREKRRAELLDALTRKSQSEIPDVLIESEQSRMESELRMHLEKLGSSFENYLKEIKKDPDSLKKEWRADATKRVRLQLILHKIARIENITASSDEIAAEVAHIVEHHKDANPESARGYVETFLTNQKVLEFLENQK</sequence>
<name>A0A1G2ME63_9BACT</name>
<feature type="domain" description="Trigger factor ribosome-binding bacterial" evidence="10">
    <location>
        <begin position="9"/>
        <end position="143"/>
    </location>
</feature>
<evidence type="ECO:0000256" key="8">
    <source>
        <dbReference type="ARBA" id="ARBA00023235"/>
    </source>
</evidence>
<dbReference type="InterPro" id="IPR008881">
    <property type="entry name" value="Trigger_fac_ribosome-bd_bac"/>
</dbReference>
<evidence type="ECO:0000256" key="5">
    <source>
        <dbReference type="ARBA" id="ARBA00016902"/>
    </source>
</evidence>
<dbReference type="InterPro" id="IPR036611">
    <property type="entry name" value="Trigger_fac_ribosome-bd_sf"/>
</dbReference>
<dbReference type="GO" id="GO:0043335">
    <property type="term" value="P:protein unfolding"/>
    <property type="evidence" value="ECO:0007669"/>
    <property type="project" value="TreeGrafter"/>
</dbReference>
<dbReference type="SUPFAM" id="SSF102735">
    <property type="entry name" value="Trigger factor ribosome-binding domain"/>
    <property type="match status" value="1"/>
</dbReference>
<dbReference type="GO" id="GO:0043022">
    <property type="term" value="F:ribosome binding"/>
    <property type="evidence" value="ECO:0007669"/>
    <property type="project" value="TreeGrafter"/>
</dbReference>
<evidence type="ECO:0000256" key="1">
    <source>
        <dbReference type="ARBA" id="ARBA00000971"/>
    </source>
</evidence>
<evidence type="ECO:0000313" key="13">
    <source>
        <dbReference type="Proteomes" id="UP000176493"/>
    </source>
</evidence>
<comment type="similarity">
    <text evidence="3">Belongs to the FKBP-type PPIase family. Tig subfamily.</text>
</comment>
<evidence type="ECO:0000256" key="3">
    <source>
        <dbReference type="ARBA" id="ARBA00005464"/>
    </source>
</evidence>
<comment type="catalytic activity">
    <reaction evidence="1">
        <text>[protein]-peptidylproline (omega=180) = [protein]-peptidylproline (omega=0)</text>
        <dbReference type="Rhea" id="RHEA:16237"/>
        <dbReference type="Rhea" id="RHEA-COMP:10747"/>
        <dbReference type="Rhea" id="RHEA-COMP:10748"/>
        <dbReference type="ChEBI" id="CHEBI:83833"/>
        <dbReference type="ChEBI" id="CHEBI:83834"/>
        <dbReference type="EC" id="5.2.1.8"/>
    </reaction>
</comment>
<dbReference type="GO" id="GO:0044183">
    <property type="term" value="F:protein folding chaperone"/>
    <property type="evidence" value="ECO:0007669"/>
    <property type="project" value="TreeGrafter"/>
</dbReference>
<dbReference type="Gene3D" id="1.10.3120.10">
    <property type="entry name" value="Trigger factor, C-terminal domain"/>
    <property type="match status" value="1"/>
</dbReference>
<dbReference type="Pfam" id="PF05697">
    <property type="entry name" value="Trigger_N"/>
    <property type="match status" value="1"/>
</dbReference>
<evidence type="ECO:0000256" key="4">
    <source>
        <dbReference type="ARBA" id="ARBA00013194"/>
    </source>
</evidence>
<keyword evidence="8" id="KW-0413">Isomerase</keyword>
<dbReference type="GO" id="GO:0015031">
    <property type="term" value="P:protein transport"/>
    <property type="evidence" value="ECO:0007669"/>
    <property type="project" value="InterPro"/>
</dbReference>
<dbReference type="Gene3D" id="3.30.70.1050">
    <property type="entry name" value="Trigger factor ribosome-binding domain"/>
    <property type="match status" value="1"/>
</dbReference>
<dbReference type="AlphaFoldDB" id="A0A1G2ME63"/>
<dbReference type="GO" id="GO:0003755">
    <property type="term" value="F:peptidyl-prolyl cis-trans isomerase activity"/>
    <property type="evidence" value="ECO:0007669"/>
    <property type="project" value="UniProtKB-KW"/>
</dbReference>
<proteinExistence type="inferred from homology"/>
<dbReference type="PANTHER" id="PTHR30560:SF3">
    <property type="entry name" value="TRIGGER FACTOR-LIKE PROTEIN TIG, CHLOROPLASTIC"/>
    <property type="match status" value="1"/>
</dbReference>
<reference evidence="12 13" key="1">
    <citation type="journal article" date="2016" name="Nat. Commun.">
        <title>Thousands of microbial genomes shed light on interconnected biogeochemical processes in an aquifer system.</title>
        <authorList>
            <person name="Anantharaman K."/>
            <person name="Brown C.T."/>
            <person name="Hug L.A."/>
            <person name="Sharon I."/>
            <person name="Castelle C.J."/>
            <person name="Probst A.J."/>
            <person name="Thomas B.C."/>
            <person name="Singh A."/>
            <person name="Wilkins M.J."/>
            <person name="Karaoz U."/>
            <person name="Brodie E.L."/>
            <person name="Williams K.H."/>
            <person name="Hubbard S.S."/>
            <person name="Banfield J.F."/>
        </authorList>
    </citation>
    <scope>NUCLEOTIDE SEQUENCE [LARGE SCALE GENOMIC DNA]</scope>
</reference>
<evidence type="ECO:0000256" key="9">
    <source>
        <dbReference type="ARBA" id="ARBA00029986"/>
    </source>
</evidence>
<comment type="subcellular location">
    <subcellularLocation>
        <location evidence="2">Cytoplasm</location>
    </subcellularLocation>
</comment>